<feature type="compositionally biased region" description="Basic and acidic residues" evidence="1">
    <location>
        <begin position="274"/>
        <end position="288"/>
    </location>
</feature>
<feature type="compositionally biased region" description="Acidic residues" evidence="1">
    <location>
        <begin position="200"/>
        <end position="256"/>
    </location>
</feature>
<protein>
    <submittedName>
        <fullName evidence="2">Uncharacterized protein</fullName>
    </submittedName>
</protein>
<keyword evidence="3" id="KW-1185">Reference proteome</keyword>
<comment type="caution">
    <text evidence="2">The sequence shown here is derived from an EMBL/GenBank/DDBJ whole genome shotgun (WGS) entry which is preliminary data.</text>
</comment>
<feature type="compositionally biased region" description="Low complexity" evidence="1">
    <location>
        <begin position="297"/>
        <end position="306"/>
    </location>
</feature>
<dbReference type="Proteomes" id="UP000265515">
    <property type="component" value="Unassembled WGS sequence"/>
</dbReference>
<dbReference type="AlphaFoldDB" id="A0A388M342"/>
<evidence type="ECO:0000313" key="2">
    <source>
        <dbReference type="EMBL" id="GBG89000.1"/>
    </source>
</evidence>
<feature type="region of interest" description="Disordered" evidence="1">
    <location>
        <begin position="189"/>
        <end position="366"/>
    </location>
</feature>
<reference evidence="2 3" key="1">
    <citation type="journal article" date="2018" name="Cell">
        <title>The Chara Genome: Secondary Complexity and Implications for Plant Terrestrialization.</title>
        <authorList>
            <person name="Nishiyama T."/>
            <person name="Sakayama H."/>
            <person name="Vries J.D."/>
            <person name="Buschmann H."/>
            <person name="Saint-Marcoux D."/>
            <person name="Ullrich K.K."/>
            <person name="Haas F.B."/>
            <person name="Vanderstraeten L."/>
            <person name="Becker D."/>
            <person name="Lang D."/>
            <person name="Vosolsobe S."/>
            <person name="Rombauts S."/>
            <person name="Wilhelmsson P.K.I."/>
            <person name="Janitza P."/>
            <person name="Kern R."/>
            <person name="Heyl A."/>
            <person name="Rumpler F."/>
            <person name="Villalobos L.I.A.C."/>
            <person name="Clay J.M."/>
            <person name="Skokan R."/>
            <person name="Toyoda A."/>
            <person name="Suzuki Y."/>
            <person name="Kagoshima H."/>
            <person name="Schijlen E."/>
            <person name="Tajeshwar N."/>
            <person name="Catarino B."/>
            <person name="Hetherington A.J."/>
            <person name="Saltykova A."/>
            <person name="Bonnot C."/>
            <person name="Breuninger H."/>
            <person name="Symeonidi A."/>
            <person name="Radhakrishnan G.V."/>
            <person name="Van Nieuwerburgh F."/>
            <person name="Deforce D."/>
            <person name="Chang C."/>
            <person name="Karol K.G."/>
            <person name="Hedrich R."/>
            <person name="Ulvskov P."/>
            <person name="Glockner G."/>
            <person name="Delwiche C.F."/>
            <person name="Petrasek J."/>
            <person name="Van de Peer Y."/>
            <person name="Friml J."/>
            <person name="Beilby M."/>
            <person name="Dolan L."/>
            <person name="Kohara Y."/>
            <person name="Sugano S."/>
            <person name="Fujiyama A."/>
            <person name="Delaux P.-M."/>
            <person name="Quint M."/>
            <person name="TheiBen G."/>
            <person name="Hagemann M."/>
            <person name="Harholt J."/>
            <person name="Dunand C."/>
            <person name="Zachgo S."/>
            <person name="Langdale J."/>
            <person name="Maumus F."/>
            <person name="Straeten D.V.D."/>
            <person name="Gould S.B."/>
            <person name="Rensing S.A."/>
        </authorList>
    </citation>
    <scope>NUCLEOTIDE SEQUENCE [LARGE SCALE GENOMIC DNA]</scope>
    <source>
        <strain evidence="2 3">S276</strain>
    </source>
</reference>
<proteinExistence type="predicted"/>
<feature type="compositionally biased region" description="Low complexity" evidence="1">
    <location>
        <begin position="257"/>
        <end position="266"/>
    </location>
</feature>
<evidence type="ECO:0000256" key="1">
    <source>
        <dbReference type="SAM" id="MobiDB-lite"/>
    </source>
</evidence>
<gene>
    <name evidence="2" type="ORF">CBR_g48610</name>
</gene>
<dbReference type="EMBL" id="BFEA01000709">
    <property type="protein sequence ID" value="GBG89000.1"/>
    <property type="molecule type" value="Genomic_DNA"/>
</dbReference>
<name>A0A388M342_CHABU</name>
<sequence>MNRHRLSTFTLPSDVPVFWQSVEDTCLSFTVKHVDVPILSALSWGRWWQWQAYVALSFCLLDVAFHWPEPADRAVESEVPDDEVELLLAQAWRIGMEGDFLRIIFGEVRDDNVSALTNELLVFLFQVLDDLPLEILSRYDERPGMETLTRSLELRLLWSTCTELDEGSYYLPSRGMFLTVDVTDLSTWDPLFRRSPEGQTSEEVEEEEEEESEESAEEEEQNDDPDYRESDDEVLGEVGSGEDNEEQEDDSEEEATSTDSSEATELTGEEQEAEDQKRREKAEGKPPVEDLGPPPQLLQGNPALNPEPLQEEHKRDGAARAGPSTSRHHRRSGSPSQSSSPFCAALRLRRNAGDRASSPVVILSAP</sequence>
<dbReference type="Gramene" id="GBG89000">
    <property type="protein sequence ID" value="GBG89000"/>
    <property type="gene ID" value="CBR_g48610"/>
</dbReference>
<organism evidence="2 3">
    <name type="scientific">Chara braunii</name>
    <name type="common">Braun's stonewort</name>
    <dbReference type="NCBI Taxonomy" id="69332"/>
    <lineage>
        <taxon>Eukaryota</taxon>
        <taxon>Viridiplantae</taxon>
        <taxon>Streptophyta</taxon>
        <taxon>Charophyceae</taxon>
        <taxon>Charales</taxon>
        <taxon>Characeae</taxon>
        <taxon>Chara</taxon>
    </lineage>
</organism>
<accession>A0A388M342</accession>
<evidence type="ECO:0000313" key="3">
    <source>
        <dbReference type="Proteomes" id="UP000265515"/>
    </source>
</evidence>